<dbReference type="GO" id="GO:0005829">
    <property type="term" value="C:cytosol"/>
    <property type="evidence" value="ECO:0007669"/>
    <property type="project" value="TreeGrafter"/>
</dbReference>
<dbReference type="CDD" id="cd16964">
    <property type="entry name" value="YqgF"/>
    <property type="match status" value="1"/>
</dbReference>
<dbReference type="InterPro" id="IPR006641">
    <property type="entry name" value="YqgF/RNaseH-like_dom"/>
</dbReference>
<dbReference type="GO" id="GO:0004518">
    <property type="term" value="F:nuclease activity"/>
    <property type="evidence" value="ECO:0007669"/>
    <property type="project" value="UniProtKB-KW"/>
</dbReference>
<dbReference type="InterPro" id="IPR037027">
    <property type="entry name" value="YqgF/RNaseH-like_dom_sf"/>
</dbReference>
<protein>
    <recommendedName>
        <fullName evidence="5">Putative pre-16S rRNA nuclease</fullName>
        <ecNumber evidence="5">3.1.-.-</ecNumber>
    </recommendedName>
</protein>
<dbReference type="Gene3D" id="3.30.420.140">
    <property type="entry name" value="YqgF/RNase H-like domain"/>
    <property type="match status" value="1"/>
</dbReference>
<dbReference type="SMART" id="SM00732">
    <property type="entry name" value="YqgFc"/>
    <property type="match status" value="1"/>
</dbReference>
<dbReference type="Pfam" id="PF03652">
    <property type="entry name" value="RuvX"/>
    <property type="match status" value="1"/>
</dbReference>
<gene>
    <name evidence="8" type="primary">ruvX</name>
    <name evidence="8" type="ORF">QDX21_03300</name>
</gene>
<comment type="similarity">
    <text evidence="5">Belongs to the YqgF HJR family.</text>
</comment>
<organism evidence="8 9">
    <name type="scientific">Auritidibacter ignavus</name>
    <dbReference type="NCBI Taxonomy" id="678932"/>
    <lineage>
        <taxon>Bacteria</taxon>
        <taxon>Bacillati</taxon>
        <taxon>Actinomycetota</taxon>
        <taxon>Actinomycetes</taxon>
        <taxon>Micrococcales</taxon>
        <taxon>Micrococcaceae</taxon>
        <taxon>Auritidibacter</taxon>
    </lineage>
</organism>
<dbReference type="PANTHER" id="PTHR33317">
    <property type="entry name" value="POLYNUCLEOTIDYL TRANSFERASE, RIBONUCLEASE H-LIKE SUPERFAMILY PROTEIN"/>
    <property type="match status" value="1"/>
</dbReference>
<dbReference type="HAMAP" id="MF_00651">
    <property type="entry name" value="Nuclease_YqgF"/>
    <property type="match status" value="1"/>
</dbReference>
<keyword evidence="1 5" id="KW-0963">Cytoplasm</keyword>
<evidence type="ECO:0000256" key="1">
    <source>
        <dbReference type="ARBA" id="ARBA00022490"/>
    </source>
</evidence>
<dbReference type="InterPro" id="IPR012337">
    <property type="entry name" value="RNaseH-like_sf"/>
</dbReference>
<dbReference type="Proteomes" id="UP001224674">
    <property type="component" value="Chromosome"/>
</dbReference>
<evidence type="ECO:0000256" key="2">
    <source>
        <dbReference type="ARBA" id="ARBA00022517"/>
    </source>
</evidence>
<evidence type="ECO:0000256" key="4">
    <source>
        <dbReference type="ARBA" id="ARBA00022801"/>
    </source>
</evidence>
<sequence length="177" mass="18832">MSDTHSTMTRGVRLAVDVGRARVGLAASDPDGIMAHPVKTLRRDLNGSGGDQRYIYSVARDREATVVYVGDPINLHGQSTASTADAEDYAQGLADTLAASAECAHVQVFLVDERLSTVLASQSLHQAGRSARSQRSVIDQAAAVEILEHALTVEKRDGQRAGRRVVPAPEQATEGQS</sequence>
<dbReference type="SUPFAM" id="SSF53098">
    <property type="entry name" value="Ribonuclease H-like"/>
    <property type="match status" value="1"/>
</dbReference>
<keyword evidence="3 5" id="KW-0540">Nuclease</keyword>
<comment type="subcellular location">
    <subcellularLocation>
        <location evidence="5">Cytoplasm</location>
    </subcellularLocation>
</comment>
<keyword evidence="4 5" id="KW-0378">Hydrolase</keyword>
<feature type="domain" description="YqgF/RNase H-like" evidence="7">
    <location>
        <begin position="11"/>
        <end position="120"/>
    </location>
</feature>
<dbReference type="GO" id="GO:0016788">
    <property type="term" value="F:hydrolase activity, acting on ester bonds"/>
    <property type="evidence" value="ECO:0007669"/>
    <property type="project" value="UniProtKB-UniRule"/>
</dbReference>
<dbReference type="GO" id="GO:0000967">
    <property type="term" value="P:rRNA 5'-end processing"/>
    <property type="evidence" value="ECO:0007669"/>
    <property type="project" value="UniProtKB-UniRule"/>
</dbReference>
<dbReference type="InterPro" id="IPR005227">
    <property type="entry name" value="YqgF"/>
</dbReference>
<dbReference type="RefSeq" id="WP_110110342.1">
    <property type="nucleotide sequence ID" value="NZ_CP122562.1"/>
</dbReference>
<keyword evidence="9" id="KW-1185">Reference proteome</keyword>
<evidence type="ECO:0000313" key="9">
    <source>
        <dbReference type="Proteomes" id="UP001224674"/>
    </source>
</evidence>
<accession>A0AAJ6DDH4</accession>
<proteinExistence type="inferred from homology"/>
<dbReference type="NCBIfam" id="TIGR00250">
    <property type="entry name" value="RNAse_H_YqgF"/>
    <property type="match status" value="1"/>
</dbReference>
<reference evidence="8 9" key="1">
    <citation type="submission" date="2023-03" db="EMBL/GenBank/DDBJ databases">
        <title>Complete genome sequences of several Auritidibacter ignavus strains isolated from ear infections.</title>
        <authorList>
            <person name="Baehr T."/>
            <person name="Baumhoegger A.M."/>
        </authorList>
    </citation>
    <scope>NUCLEOTIDE SEQUENCE [LARGE SCALE GENOMIC DNA]</scope>
    <source>
        <strain evidence="8 9">BABAE-6</strain>
    </source>
</reference>
<comment type="function">
    <text evidence="5">Could be a nuclease involved in processing of the 5'-end of pre-16S rRNA.</text>
</comment>
<dbReference type="EC" id="3.1.-.-" evidence="5"/>
<feature type="region of interest" description="Disordered" evidence="6">
    <location>
        <begin position="156"/>
        <end position="177"/>
    </location>
</feature>
<dbReference type="EMBL" id="CP122566">
    <property type="protein sequence ID" value="WGH93837.1"/>
    <property type="molecule type" value="Genomic_DNA"/>
</dbReference>
<name>A0AAJ6DDH4_9MICC</name>
<evidence type="ECO:0000259" key="7">
    <source>
        <dbReference type="SMART" id="SM00732"/>
    </source>
</evidence>
<evidence type="ECO:0000256" key="3">
    <source>
        <dbReference type="ARBA" id="ARBA00022722"/>
    </source>
</evidence>
<dbReference type="AlphaFoldDB" id="A0AAJ6DDH4"/>
<dbReference type="GeneID" id="83695048"/>
<evidence type="ECO:0000256" key="6">
    <source>
        <dbReference type="SAM" id="MobiDB-lite"/>
    </source>
</evidence>
<evidence type="ECO:0000313" key="8">
    <source>
        <dbReference type="EMBL" id="WGH93837.1"/>
    </source>
</evidence>
<keyword evidence="2 5" id="KW-0690">Ribosome biogenesis</keyword>
<dbReference type="PANTHER" id="PTHR33317:SF4">
    <property type="entry name" value="POLYNUCLEOTIDYL TRANSFERASE, RIBONUCLEASE H-LIKE SUPERFAMILY PROTEIN"/>
    <property type="match status" value="1"/>
</dbReference>
<evidence type="ECO:0000256" key="5">
    <source>
        <dbReference type="HAMAP-Rule" id="MF_00651"/>
    </source>
</evidence>